<name>A0ACB8RLJ7_9AGAM</name>
<accession>A0ACB8RLJ7</accession>
<sequence>MYATAFKLTRESIIDHAKLVIQPLACDWDKCTIVLNSWTALREHQHSHCSRSKISLEGHGSTFQCKIIKCAGREHSSLEALLAHIDMSHMVRVSLPCPVKACVFEGTLAKSMHLVSHFEDAHQDLVNQSGAGLSSFKPVSQPLPHHRRLLEPLPVSPSSLLRPVSLPLGKKHWSTSTGPPLSQQSSSPLKRRRTHLSVVDEKEDDDADTSSPRLGHLPPAPTQDTPNTITSAMILPTVQLHGSRVLESATLSAPPYSIFKKAGQEPESPLSMSYHAFSLRYEQLEKAGLVRGDGIWPEARQHLPPPPPPARARETALLGAPPKHPRVRLLASVNSP</sequence>
<protein>
    <submittedName>
        <fullName evidence="1">Uncharacterized protein</fullName>
    </submittedName>
</protein>
<gene>
    <name evidence="1" type="ORF">FA95DRAFT_1561537</name>
</gene>
<dbReference type="EMBL" id="MU275963">
    <property type="protein sequence ID" value="KAI0045049.1"/>
    <property type="molecule type" value="Genomic_DNA"/>
</dbReference>
<reference evidence="1" key="1">
    <citation type="submission" date="2021-02" db="EMBL/GenBank/DDBJ databases">
        <authorList>
            <consortium name="DOE Joint Genome Institute"/>
            <person name="Ahrendt S."/>
            <person name="Looney B.P."/>
            <person name="Miyauchi S."/>
            <person name="Morin E."/>
            <person name="Drula E."/>
            <person name="Courty P.E."/>
            <person name="Chicoki N."/>
            <person name="Fauchery L."/>
            <person name="Kohler A."/>
            <person name="Kuo A."/>
            <person name="Labutti K."/>
            <person name="Pangilinan J."/>
            <person name="Lipzen A."/>
            <person name="Riley R."/>
            <person name="Andreopoulos W."/>
            <person name="He G."/>
            <person name="Johnson J."/>
            <person name="Barry K.W."/>
            <person name="Grigoriev I.V."/>
            <person name="Nagy L."/>
            <person name="Hibbett D."/>
            <person name="Henrissat B."/>
            <person name="Matheny P.B."/>
            <person name="Labbe J."/>
            <person name="Martin F."/>
        </authorList>
    </citation>
    <scope>NUCLEOTIDE SEQUENCE</scope>
    <source>
        <strain evidence="1">FP105234-sp</strain>
    </source>
</reference>
<keyword evidence="2" id="KW-1185">Reference proteome</keyword>
<evidence type="ECO:0000313" key="1">
    <source>
        <dbReference type="EMBL" id="KAI0045049.1"/>
    </source>
</evidence>
<organism evidence="1 2">
    <name type="scientific">Auriscalpium vulgare</name>
    <dbReference type="NCBI Taxonomy" id="40419"/>
    <lineage>
        <taxon>Eukaryota</taxon>
        <taxon>Fungi</taxon>
        <taxon>Dikarya</taxon>
        <taxon>Basidiomycota</taxon>
        <taxon>Agaricomycotina</taxon>
        <taxon>Agaricomycetes</taxon>
        <taxon>Russulales</taxon>
        <taxon>Auriscalpiaceae</taxon>
        <taxon>Auriscalpium</taxon>
    </lineage>
</organism>
<evidence type="ECO:0000313" key="2">
    <source>
        <dbReference type="Proteomes" id="UP000814033"/>
    </source>
</evidence>
<proteinExistence type="predicted"/>
<dbReference type="Proteomes" id="UP000814033">
    <property type="component" value="Unassembled WGS sequence"/>
</dbReference>
<comment type="caution">
    <text evidence="1">The sequence shown here is derived from an EMBL/GenBank/DDBJ whole genome shotgun (WGS) entry which is preliminary data.</text>
</comment>
<reference evidence="1" key="2">
    <citation type="journal article" date="2022" name="New Phytol.">
        <title>Evolutionary transition to the ectomycorrhizal habit in the genomes of a hyperdiverse lineage of mushroom-forming fungi.</title>
        <authorList>
            <person name="Looney B."/>
            <person name="Miyauchi S."/>
            <person name="Morin E."/>
            <person name="Drula E."/>
            <person name="Courty P.E."/>
            <person name="Kohler A."/>
            <person name="Kuo A."/>
            <person name="LaButti K."/>
            <person name="Pangilinan J."/>
            <person name="Lipzen A."/>
            <person name="Riley R."/>
            <person name="Andreopoulos W."/>
            <person name="He G."/>
            <person name="Johnson J."/>
            <person name="Nolan M."/>
            <person name="Tritt A."/>
            <person name="Barry K.W."/>
            <person name="Grigoriev I.V."/>
            <person name="Nagy L.G."/>
            <person name="Hibbett D."/>
            <person name="Henrissat B."/>
            <person name="Matheny P.B."/>
            <person name="Labbe J."/>
            <person name="Martin F.M."/>
        </authorList>
    </citation>
    <scope>NUCLEOTIDE SEQUENCE</scope>
    <source>
        <strain evidence="1">FP105234-sp</strain>
    </source>
</reference>